<comment type="caution">
    <text evidence="1">The sequence shown here is derived from an EMBL/GenBank/DDBJ whole genome shotgun (WGS) entry which is preliminary data.</text>
</comment>
<name>A0A5C5XMX6_9PLAN</name>
<dbReference type="PIRSF" id="PIRSF016498">
    <property type="entry name" value="UCP016498"/>
    <property type="match status" value="1"/>
</dbReference>
<dbReference type="EMBL" id="SJPG01000001">
    <property type="protein sequence ID" value="TWT64546.1"/>
    <property type="molecule type" value="Genomic_DNA"/>
</dbReference>
<dbReference type="AlphaFoldDB" id="A0A5C5XMX6"/>
<dbReference type="Proteomes" id="UP000316095">
    <property type="component" value="Unassembled WGS sequence"/>
</dbReference>
<organism evidence="1 2">
    <name type="scientific">Rubinisphaera italica</name>
    <dbReference type="NCBI Taxonomy" id="2527969"/>
    <lineage>
        <taxon>Bacteria</taxon>
        <taxon>Pseudomonadati</taxon>
        <taxon>Planctomycetota</taxon>
        <taxon>Planctomycetia</taxon>
        <taxon>Planctomycetales</taxon>
        <taxon>Planctomycetaceae</taxon>
        <taxon>Rubinisphaera</taxon>
    </lineage>
</organism>
<proteinExistence type="predicted"/>
<evidence type="ECO:0000313" key="2">
    <source>
        <dbReference type="Proteomes" id="UP000316095"/>
    </source>
</evidence>
<evidence type="ECO:0000313" key="1">
    <source>
        <dbReference type="EMBL" id="TWT64546.1"/>
    </source>
</evidence>
<dbReference type="InterPro" id="IPR018699">
    <property type="entry name" value="DUF2203"/>
</dbReference>
<accession>A0A5C5XMX6</accession>
<sequence length="146" mass="16783">MAMNATMPQPDIARRHFTLEEANRSLPLVKMIVRDIVALYTEVCSRRERLEDLKNSRSKFLGSEGMFSDELEEMETSIDTDIVRLREYIDELTALGIELKDPEIGLIDFLSLKDGKEICLCWKQGEEIVGFWHGTDEGLEDRKTVS</sequence>
<keyword evidence="2" id="KW-1185">Reference proteome</keyword>
<reference evidence="1 2" key="1">
    <citation type="submission" date="2019-02" db="EMBL/GenBank/DDBJ databases">
        <title>Deep-cultivation of Planctomycetes and their phenomic and genomic characterization uncovers novel biology.</title>
        <authorList>
            <person name="Wiegand S."/>
            <person name="Jogler M."/>
            <person name="Boedeker C."/>
            <person name="Pinto D."/>
            <person name="Vollmers J."/>
            <person name="Rivas-Marin E."/>
            <person name="Kohn T."/>
            <person name="Peeters S.H."/>
            <person name="Heuer A."/>
            <person name="Rast P."/>
            <person name="Oberbeckmann S."/>
            <person name="Bunk B."/>
            <person name="Jeske O."/>
            <person name="Meyerdierks A."/>
            <person name="Storesund J.E."/>
            <person name="Kallscheuer N."/>
            <person name="Luecker S."/>
            <person name="Lage O.M."/>
            <person name="Pohl T."/>
            <person name="Merkel B.J."/>
            <person name="Hornburger P."/>
            <person name="Mueller R.-W."/>
            <person name="Bruemmer F."/>
            <person name="Labrenz M."/>
            <person name="Spormann A.M."/>
            <person name="Op Den Camp H."/>
            <person name="Overmann J."/>
            <person name="Amann R."/>
            <person name="Jetten M.S.M."/>
            <person name="Mascher T."/>
            <person name="Medema M.H."/>
            <person name="Devos D.P."/>
            <person name="Kaster A.-K."/>
            <person name="Ovreas L."/>
            <person name="Rohde M."/>
            <person name="Galperin M.Y."/>
            <person name="Jogler C."/>
        </authorList>
    </citation>
    <scope>NUCLEOTIDE SEQUENCE [LARGE SCALE GENOMIC DNA]</scope>
    <source>
        <strain evidence="1 2">Pan54</strain>
    </source>
</reference>
<evidence type="ECO:0008006" key="3">
    <source>
        <dbReference type="Google" id="ProtNLM"/>
    </source>
</evidence>
<protein>
    <recommendedName>
        <fullName evidence="3">DUF2203 domain-containing protein</fullName>
    </recommendedName>
</protein>
<dbReference type="Pfam" id="PF09969">
    <property type="entry name" value="DUF2203"/>
    <property type="match status" value="1"/>
</dbReference>
<gene>
    <name evidence="1" type="ORF">Pan54_53110</name>
</gene>